<evidence type="ECO:0000256" key="1">
    <source>
        <dbReference type="SAM" id="MobiDB-lite"/>
    </source>
</evidence>
<name>A0A7C9AMP1_OPUST</name>
<organism evidence="2">
    <name type="scientific">Opuntia streptacantha</name>
    <name type="common">Prickly pear cactus</name>
    <name type="synonym">Opuntia cardona</name>
    <dbReference type="NCBI Taxonomy" id="393608"/>
    <lineage>
        <taxon>Eukaryota</taxon>
        <taxon>Viridiplantae</taxon>
        <taxon>Streptophyta</taxon>
        <taxon>Embryophyta</taxon>
        <taxon>Tracheophyta</taxon>
        <taxon>Spermatophyta</taxon>
        <taxon>Magnoliopsida</taxon>
        <taxon>eudicotyledons</taxon>
        <taxon>Gunneridae</taxon>
        <taxon>Pentapetalae</taxon>
        <taxon>Caryophyllales</taxon>
        <taxon>Cactineae</taxon>
        <taxon>Cactaceae</taxon>
        <taxon>Opuntioideae</taxon>
        <taxon>Opuntia</taxon>
    </lineage>
</organism>
<proteinExistence type="predicted"/>
<evidence type="ECO:0000313" key="2">
    <source>
        <dbReference type="EMBL" id="MBA4671574.1"/>
    </source>
</evidence>
<dbReference type="AlphaFoldDB" id="A0A7C9AMP1"/>
<sequence length="108" mass="12378">MRPSTDGQKQVHGCLLTSLLHCQALQKVNVYTDYRQNPTKLANLKTHKERGGGRKKKGLLYNKLARNNCNLNFLYLSDLSQKLHNSEQQENAKHKTNKRMENEAIGQS</sequence>
<reference evidence="2" key="2">
    <citation type="submission" date="2020-07" db="EMBL/GenBank/DDBJ databases">
        <authorList>
            <person name="Vera ALvarez R."/>
            <person name="Arias-Moreno D.M."/>
            <person name="Jimenez-Jacinto V."/>
            <person name="Jimenez-Bremont J.F."/>
            <person name="Swaminathan K."/>
            <person name="Moose S.P."/>
            <person name="Guerrero-Gonzalez M.L."/>
            <person name="Marino-Ramirez L."/>
            <person name="Landsman D."/>
            <person name="Rodriguez-Kessler M."/>
            <person name="Delgado-Sanchez P."/>
        </authorList>
    </citation>
    <scope>NUCLEOTIDE SEQUENCE</scope>
    <source>
        <tissue evidence="2">Cladode</tissue>
    </source>
</reference>
<reference evidence="2" key="1">
    <citation type="journal article" date="2013" name="J. Plant Res.">
        <title>Effect of fungi and light on seed germination of three Opuntia species from semiarid lands of central Mexico.</title>
        <authorList>
            <person name="Delgado-Sanchez P."/>
            <person name="Jimenez-Bremont J.F."/>
            <person name="Guerrero-Gonzalez Mde L."/>
            <person name="Flores J."/>
        </authorList>
    </citation>
    <scope>NUCLEOTIDE SEQUENCE</scope>
    <source>
        <tissue evidence="2">Cladode</tissue>
    </source>
</reference>
<dbReference type="EMBL" id="GISG01251309">
    <property type="protein sequence ID" value="MBA4671574.1"/>
    <property type="molecule type" value="Transcribed_RNA"/>
</dbReference>
<feature type="compositionally biased region" description="Basic and acidic residues" evidence="1">
    <location>
        <begin position="84"/>
        <end position="102"/>
    </location>
</feature>
<protein>
    <submittedName>
        <fullName evidence="2">Uncharacterized protein</fullName>
    </submittedName>
</protein>
<accession>A0A7C9AMP1</accession>
<feature type="region of interest" description="Disordered" evidence="1">
    <location>
        <begin position="84"/>
        <end position="108"/>
    </location>
</feature>